<feature type="domain" description="LXG" evidence="2">
    <location>
        <begin position="2"/>
        <end position="236"/>
    </location>
</feature>
<dbReference type="AlphaFoldDB" id="A0A3P5WV53"/>
<protein>
    <submittedName>
        <fullName evidence="3">Ribonuclease YxiD</fullName>
        <ecNumber evidence="3">3.1.-.-</ecNumber>
    </submittedName>
</protein>
<dbReference type="Pfam" id="PF12639">
    <property type="entry name" value="Colicin-DNase"/>
    <property type="match status" value="1"/>
</dbReference>
<dbReference type="PROSITE" id="PS51756">
    <property type="entry name" value="LXG"/>
    <property type="match status" value="1"/>
</dbReference>
<dbReference type="Pfam" id="PF04740">
    <property type="entry name" value="LXG"/>
    <property type="match status" value="1"/>
</dbReference>
<evidence type="ECO:0000256" key="1">
    <source>
        <dbReference type="ARBA" id="ARBA00034117"/>
    </source>
</evidence>
<evidence type="ECO:0000313" key="3">
    <source>
        <dbReference type="EMBL" id="VDC25655.1"/>
    </source>
</evidence>
<dbReference type="GO" id="GO:0016787">
    <property type="term" value="F:hydrolase activity"/>
    <property type="evidence" value="ECO:0007669"/>
    <property type="project" value="UniProtKB-KW"/>
</dbReference>
<accession>A0A3P5WV53</accession>
<comment type="similarity">
    <text evidence="1">In the N-terminal section; belongs to the LXG family.</text>
</comment>
<reference evidence="3 4" key="1">
    <citation type="submission" date="2018-11" db="EMBL/GenBank/DDBJ databases">
        <authorList>
            <person name="Criscuolo A."/>
        </authorList>
    </citation>
    <scope>NUCLEOTIDE SEQUENCE [LARGE SCALE GENOMIC DNA]</scope>
    <source>
        <strain evidence="3">ATB-66</strain>
    </source>
</reference>
<keyword evidence="4" id="KW-1185">Reference proteome</keyword>
<name>A0A3P5WV53_9BACL</name>
<dbReference type="EMBL" id="UXAV01000035">
    <property type="protein sequence ID" value="VDC25655.1"/>
    <property type="molecule type" value="Genomic_DNA"/>
</dbReference>
<dbReference type="Proteomes" id="UP000270468">
    <property type="component" value="Unassembled WGS sequence"/>
</dbReference>
<keyword evidence="3" id="KW-0378">Hydrolase</keyword>
<organism evidence="3 4">
    <name type="scientific">Filibacter tadaridae</name>
    <dbReference type="NCBI Taxonomy" id="2483811"/>
    <lineage>
        <taxon>Bacteria</taxon>
        <taxon>Bacillati</taxon>
        <taxon>Bacillota</taxon>
        <taxon>Bacilli</taxon>
        <taxon>Bacillales</taxon>
        <taxon>Caryophanaceae</taxon>
        <taxon>Filibacter</taxon>
    </lineage>
</organism>
<evidence type="ECO:0000313" key="4">
    <source>
        <dbReference type="Proteomes" id="UP000270468"/>
    </source>
</evidence>
<dbReference type="InterPro" id="IPR006829">
    <property type="entry name" value="LXG_dom"/>
</dbReference>
<proteinExistence type="inferred from homology"/>
<evidence type="ECO:0000259" key="2">
    <source>
        <dbReference type="PROSITE" id="PS51756"/>
    </source>
</evidence>
<dbReference type="EC" id="3.1.-.-" evidence="3"/>
<gene>
    <name evidence="3" type="primary">yxiD_2</name>
    <name evidence="3" type="ORF">FILTAD_01278</name>
</gene>
<sequence>MPMKILDVDLFQEGLRRNITMLDRLSGEMEAINHAVEGLVQMEEQFKGAGGNAIRSFYRECHLPFLHIFKLFTEQYKQVLRQMEAALHSLEPDSTGYIVEQFLEGELEQGLTLIGHLTASLTDEANSIMDQVSDIVGLPHLDDSGVQEGVIRSKRKRDATILQLYEFDATQTFALNPIEQDLQTMSTWLMDMEGLFQAGVGDVNFIPSQWNVLTFRSEIRTELFPKVYLNPSDLWIKEQEQLIGTMITAATFQTLEGKKVSTVEENLQENVKYHMYESGLLIKEYVVGQTVFYEVVSKVEYKVEEIVKVDKPKENKLLDSFQFVLDIAGLVPVIGEAADGVNGVIYTARGDTLNAALSFGAMIPVAGWASTGGKLALKGNDLNQVSKVVSTKKMESIYSPIYHDVVNSPLGKTQNQLDLLTNTHYQLGTPNAFTFNIPFGKTDIPTSIKSGDVDVKAEVKNEDVGAKGIVKDRQIDYTRGFDVEPKYSSYEQRVKTTPVNKGEWNSERAESLFISDKTGEVKKYLDEAGVDGVEYKNGMPDFSSFSKGEIKLENMTNDRKSNFSTADEELAKKWSTPDKKMTAEDVADWREDNKYTWHELNDLETIQLVPSKINSVFKHLGGVGEYNIKVKLGE</sequence>
<dbReference type="CDD" id="cd20745">
    <property type="entry name" value="FIX_RhsA_AHH_HNH-like"/>
    <property type="match status" value="1"/>
</dbReference>